<comment type="caution">
    <text evidence="2">The sequence shown here is derived from an EMBL/GenBank/DDBJ whole genome shotgun (WGS) entry which is preliminary data.</text>
</comment>
<name>A0AAE4BVH6_9BACT</name>
<dbReference type="Proteomes" id="UP001185092">
    <property type="component" value="Unassembled WGS sequence"/>
</dbReference>
<evidence type="ECO:0000313" key="3">
    <source>
        <dbReference type="Proteomes" id="UP001185092"/>
    </source>
</evidence>
<dbReference type="EMBL" id="JAVDQD010000011">
    <property type="protein sequence ID" value="MDR6241738.1"/>
    <property type="molecule type" value="Genomic_DNA"/>
</dbReference>
<evidence type="ECO:0000256" key="1">
    <source>
        <dbReference type="SAM" id="SignalP"/>
    </source>
</evidence>
<accession>A0AAE4BVH6</accession>
<evidence type="ECO:0000313" key="2">
    <source>
        <dbReference type="EMBL" id="MDR6241738.1"/>
    </source>
</evidence>
<feature type="signal peptide" evidence="1">
    <location>
        <begin position="1"/>
        <end position="19"/>
    </location>
</feature>
<sequence length="1168" mass="134677">MRYLLSILLMICFSFTLLAQEKQENSLRIYPYKVSPMDYPINKRRPSPPATRDLFQNKMQFQQKSFSNKHFKPNGDISGGTALRIEEKVVANGLLPKHKELAKWIKDSDHTLKLAGYKIFRTPKVAYQNYNERAHVEGSYSDVATELYNLAGPKFLGLQFGESDASYLNLSPSHISPMSRDHMLQYMDYQRYFEYYGNNVGNRVVLHVNEGTSHYLMKEGIATIGEAQTFYRGKVNPLVHYVFLRGASKQYGILLGMGFSGTTPHGNMGFLSEENKNWAKHEIIKEYGELIPDPKSYPTTAKAYKALRMYFQSSSDRGSSLSLFRRLIYSNYMYNGVVMNYEFGAYYDKNRVADKNGKPVAKKEKKLSPAGQLVKSVGEFVDKHPDPGAHITPIAFYMDFYNGWRTPNTKRKEFTSWTNLPYSKGDYFTDNLFSQFYPGYQNVGKYENVSFGMTETPYGDAVDAIFSDAEQEILNRYQLMIVGGDLLYDFNYQRHKLEKFAESGGTVIVTGQNAKKLWPEWSIASVPVSMTDNSKVNLDSKAIQEPLAFDYLPIKNLPSNAHILAKNASDVLAFEMRMGEGNIIISLTENGINKNPQEFSWDDDPTLMYPEGIKRPYYMVKHLESIIDKKAKACMPFEAGENLGLITNRKEKGLYTLALFNNEMKEKDFEIKSNIGDIKSIKEIQLNDTYIKDVVGYYPRGFEQYPIGKNTKTTISGYDVRIFEVKIKESNSLHVLAQNDPVELGKNRFLNISTTTQLKEKILSYSSFFTYFDGVNIKANAMAKANPESLKRESLWMNRKHLRFIIDGRGALENEILEAIQNASVFDYAKDVVIDKKDKNIEMLANDYNITVHYAKDQSIQFIDELKNKPVAQLQVLNRYYDQWDDVFHDYSIVWMSNPYQYKELKGNKTLKINPINPVKQENKMHWIALRNMNSLSNDIASIENFADHFGGVLINGKYVFESAEKQCVADREFLIDHNIDAIVDLRSLIDGYRQIVFEIEWGKIYDKGMVMSEIIMQNMQKMGIKKMLIPSDKFFKRGMTGYKEFCSLAKKYELTIVLEHNAMKDVKELLKATRKMEGWGMNNFEIAGSYQADLERKYKKAKLEPNMWLLMYQTKDRKSSLNHPLCQAPKDYLDLEKLPKDKTTPMVLDAEYLTNKELRKDLQLLNW</sequence>
<organism evidence="2 3">
    <name type="scientific">Aureibacter tunicatorum</name>
    <dbReference type="NCBI Taxonomy" id="866807"/>
    <lineage>
        <taxon>Bacteria</taxon>
        <taxon>Pseudomonadati</taxon>
        <taxon>Bacteroidota</taxon>
        <taxon>Cytophagia</taxon>
        <taxon>Cytophagales</taxon>
        <taxon>Persicobacteraceae</taxon>
        <taxon>Aureibacter</taxon>
    </lineage>
</organism>
<proteinExistence type="predicted"/>
<keyword evidence="3" id="KW-1185">Reference proteome</keyword>
<dbReference type="RefSeq" id="WP_309942783.1">
    <property type="nucleotide sequence ID" value="NZ_AP025309.1"/>
</dbReference>
<keyword evidence="1" id="KW-0732">Signal</keyword>
<dbReference type="AlphaFoldDB" id="A0AAE4BVH6"/>
<protein>
    <submittedName>
        <fullName evidence="2">Uncharacterized protein</fullName>
    </submittedName>
</protein>
<feature type="chain" id="PRO_5042217811" evidence="1">
    <location>
        <begin position="20"/>
        <end position="1168"/>
    </location>
</feature>
<gene>
    <name evidence="2" type="ORF">HNQ88_004825</name>
</gene>
<reference evidence="2" key="1">
    <citation type="submission" date="2023-07" db="EMBL/GenBank/DDBJ databases">
        <title>Genomic Encyclopedia of Type Strains, Phase IV (KMG-IV): sequencing the most valuable type-strain genomes for metagenomic binning, comparative biology and taxonomic classification.</title>
        <authorList>
            <person name="Goeker M."/>
        </authorList>
    </citation>
    <scope>NUCLEOTIDE SEQUENCE</scope>
    <source>
        <strain evidence="2">DSM 26174</strain>
    </source>
</reference>